<dbReference type="InterPro" id="IPR002059">
    <property type="entry name" value="CSP_DNA-bd"/>
</dbReference>
<gene>
    <name evidence="3" type="ORF">ABXZ32_07175</name>
</gene>
<name>A0ABV2TV73_9FLAO</name>
<dbReference type="SMART" id="SM00357">
    <property type="entry name" value="CSP"/>
    <property type="match status" value="1"/>
</dbReference>
<evidence type="ECO:0000313" key="3">
    <source>
        <dbReference type="EMBL" id="MET7029170.1"/>
    </source>
</evidence>
<sequence length="150" mass="17106">MARAQETFNKKEKEKKRLKKREEKMKKKEARKANSKGGDFENMIAYVDENGHLTDTPPDPSKKVKVDAESIVIGIPKKEDYEEEEVADKTGKVSYFDTSKGFGFIIDSVSQEKYFVHVSGLIDEVLENDKVTFELEKGLKGMNAVRVKKI</sequence>
<dbReference type="InterPro" id="IPR011129">
    <property type="entry name" value="CSD"/>
</dbReference>
<feature type="domain" description="CSD" evidence="2">
    <location>
        <begin position="88"/>
        <end position="149"/>
    </location>
</feature>
<evidence type="ECO:0000256" key="1">
    <source>
        <dbReference type="SAM" id="MobiDB-lite"/>
    </source>
</evidence>
<comment type="caution">
    <text evidence="3">The sequence shown here is derived from an EMBL/GenBank/DDBJ whole genome shotgun (WGS) entry which is preliminary data.</text>
</comment>
<evidence type="ECO:0000313" key="4">
    <source>
        <dbReference type="Proteomes" id="UP001549773"/>
    </source>
</evidence>
<dbReference type="Proteomes" id="UP001549773">
    <property type="component" value="Unassembled WGS sequence"/>
</dbReference>
<dbReference type="CDD" id="cd04458">
    <property type="entry name" value="CSP_CDS"/>
    <property type="match status" value="1"/>
</dbReference>
<proteinExistence type="predicted"/>
<feature type="region of interest" description="Disordered" evidence="1">
    <location>
        <begin position="1"/>
        <end position="37"/>
    </location>
</feature>
<keyword evidence="4" id="KW-1185">Reference proteome</keyword>
<dbReference type="PRINTS" id="PR00050">
    <property type="entry name" value="COLDSHOCK"/>
</dbReference>
<protein>
    <submittedName>
        <fullName evidence="3">Cold shock domain-containing protein</fullName>
    </submittedName>
</protein>
<dbReference type="PROSITE" id="PS51857">
    <property type="entry name" value="CSD_2"/>
    <property type="match status" value="1"/>
</dbReference>
<dbReference type="Gene3D" id="2.40.50.140">
    <property type="entry name" value="Nucleic acid-binding proteins"/>
    <property type="match status" value="1"/>
</dbReference>
<dbReference type="RefSeq" id="WP_354617994.1">
    <property type="nucleotide sequence ID" value="NZ_JBEWYP010000003.1"/>
</dbReference>
<dbReference type="InterPro" id="IPR012340">
    <property type="entry name" value="NA-bd_OB-fold"/>
</dbReference>
<reference evidence="3 4" key="1">
    <citation type="submission" date="2024-07" db="EMBL/GenBank/DDBJ databases">
        <title>The genome sequence of type strain Sediminicola luteus GDMCC 1.2596T.</title>
        <authorList>
            <person name="Liu Y."/>
        </authorList>
    </citation>
    <scope>NUCLEOTIDE SEQUENCE [LARGE SCALE GENOMIC DNA]</scope>
    <source>
        <strain evidence="3 4">GDMCC 1.2596</strain>
    </source>
</reference>
<evidence type="ECO:0000259" key="2">
    <source>
        <dbReference type="PROSITE" id="PS51857"/>
    </source>
</evidence>
<dbReference type="SUPFAM" id="SSF50249">
    <property type="entry name" value="Nucleic acid-binding proteins"/>
    <property type="match status" value="1"/>
</dbReference>
<dbReference type="EMBL" id="JBEWYP010000003">
    <property type="protein sequence ID" value="MET7029170.1"/>
    <property type="molecule type" value="Genomic_DNA"/>
</dbReference>
<accession>A0ABV2TV73</accession>
<organism evidence="3 4">
    <name type="scientific">Sediminicola luteus</name>
    <dbReference type="NCBI Taxonomy" id="319238"/>
    <lineage>
        <taxon>Bacteria</taxon>
        <taxon>Pseudomonadati</taxon>
        <taxon>Bacteroidota</taxon>
        <taxon>Flavobacteriia</taxon>
        <taxon>Flavobacteriales</taxon>
        <taxon>Flavobacteriaceae</taxon>
        <taxon>Sediminicola</taxon>
    </lineage>
</organism>
<dbReference type="Pfam" id="PF00313">
    <property type="entry name" value="CSD"/>
    <property type="match status" value="1"/>
</dbReference>